<dbReference type="AlphaFoldDB" id="A0A0F9BWU7"/>
<accession>A0A0F9BWU7</accession>
<reference evidence="1" key="1">
    <citation type="journal article" date="2015" name="Nature">
        <title>Complex archaea that bridge the gap between prokaryotes and eukaryotes.</title>
        <authorList>
            <person name="Spang A."/>
            <person name="Saw J.H."/>
            <person name="Jorgensen S.L."/>
            <person name="Zaremba-Niedzwiedzka K."/>
            <person name="Martijn J."/>
            <person name="Lind A.E."/>
            <person name="van Eijk R."/>
            <person name="Schleper C."/>
            <person name="Guy L."/>
            <person name="Ettema T.J."/>
        </authorList>
    </citation>
    <scope>NUCLEOTIDE SEQUENCE</scope>
</reference>
<dbReference type="EMBL" id="LAZR01049758">
    <property type="protein sequence ID" value="KKK88891.1"/>
    <property type="molecule type" value="Genomic_DNA"/>
</dbReference>
<organism evidence="1">
    <name type="scientific">marine sediment metagenome</name>
    <dbReference type="NCBI Taxonomy" id="412755"/>
    <lineage>
        <taxon>unclassified sequences</taxon>
        <taxon>metagenomes</taxon>
        <taxon>ecological metagenomes</taxon>
    </lineage>
</organism>
<comment type="caution">
    <text evidence="1">The sequence shown here is derived from an EMBL/GenBank/DDBJ whole genome shotgun (WGS) entry which is preliminary data.</text>
</comment>
<proteinExistence type="predicted"/>
<sequence>QLSAPFSFTLEDSKQAPGTGRNFIRTINGCVLNVVSVSAAQGEKVKVNVDYIGQTLTPSSGATTALVETNGSDIRPYLWSDTTLTLAGSTLQTVKDINFEINNNIEAPHYLNGSRDIGVPFPINRMYTVSTTMDLNSTEAMFLYEEFYKNNNSFNATFDLDADGTPAGAGSQHTLFFMSGCIITSMENPSLVEGPTESTVEIRPKSVTGSSWEQTGAYNPF</sequence>
<gene>
    <name evidence="1" type="ORF">LCGC14_2738620</name>
</gene>
<dbReference type="Pfam" id="PF18906">
    <property type="entry name" value="Phage_tube_2"/>
    <property type="match status" value="1"/>
</dbReference>
<evidence type="ECO:0000313" key="1">
    <source>
        <dbReference type="EMBL" id="KKK88891.1"/>
    </source>
</evidence>
<name>A0A0F9BWU7_9ZZZZ</name>
<feature type="non-terminal residue" evidence="1">
    <location>
        <position position="1"/>
    </location>
</feature>
<dbReference type="InterPro" id="IPR044000">
    <property type="entry name" value="Phage_tube_2"/>
</dbReference>
<protein>
    <submittedName>
        <fullName evidence="1">Uncharacterized protein</fullName>
    </submittedName>
</protein>